<evidence type="ECO:0000256" key="2">
    <source>
        <dbReference type="ARBA" id="ARBA00022801"/>
    </source>
</evidence>
<dbReference type="GO" id="GO:0046872">
    <property type="term" value="F:metal ion binding"/>
    <property type="evidence" value="ECO:0007669"/>
    <property type="project" value="UniProtKB-KW"/>
</dbReference>
<dbReference type="InterPro" id="IPR011650">
    <property type="entry name" value="Peptidase_M20_dimer"/>
</dbReference>
<gene>
    <name evidence="4" type="ORF">COV59_05005</name>
</gene>
<dbReference type="PANTHER" id="PTHR43808:SF31">
    <property type="entry name" value="N-ACETYL-L-CITRULLINE DEACETYLASE"/>
    <property type="match status" value="1"/>
</dbReference>
<dbReference type="GO" id="GO:0006526">
    <property type="term" value="P:L-arginine biosynthetic process"/>
    <property type="evidence" value="ECO:0007669"/>
    <property type="project" value="TreeGrafter"/>
</dbReference>
<protein>
    <recommendedName>
        <fullName evidence="3">Peptidase M20 dimerisation domain-containing protein</fullName>
    </recommendedName>
</protein>
<dbReference type="Pfam" id="PF07687">
    <property type="entry name" value="M20_dimer"/>
    <property type="match status" value="1"/>
</dbReference>
<dbReference type="InterPro" id="IPR050072">
    <property type="entry name" value="Peptidase_M20A"/>
</dbReference>
<reference evidence="4 5" key="1">
    <citation type="submission" date="2017-09" db="EMBL/GenBank/DDBJ databases">
        <title>Depth-based differentiation of microbial function through sediment-hosted aquifers and enrichment of novel symbionts in the deep terrestrial subsurface.</title>
        <authorList>
            <person name="Probst A.J."/>
            <person name="Ladd B."/>
            <person name="Jarett J.K."/>
            <person name="Geller-Mcgrath D.E."/>
            <person name="Sieber C.M."/>
            <person name="Emerson J.B."/>
            <person name="Anantharaman K."/>
            <person name="Thomas B.C."/>
            <person name="Malmstrom R."/>
            <person name="Stieglmeier M."/>
            <person name="Klingl A."/>
            <person name="Woyke T."/>
            <person name="Ryan C.M."/>
            <person name="Banfield J.F."/>
        </authorList>
    </citation>
    <scope>NUCLEOTIDE SEQUENCE [LARGE SCALE GENOMIC DNA]</scope>
    <source>
        <strain evidence="4">CG11_big_fil_rev_8_21_14_0_20_39_34</strain>
    </source>
</reference>
<comment type="caution">
    <text evidence="4">The sequence shown here is derived from an EMBL/GenBank/DDBJ whole genome shotgun (WGS) entry which is preliminary data.</text>
</comment>
<evidence type="ECO:0000313" key="4">
    <source>
        <dbReference type="EMBL" id="PIR03522.1"/>
    </source>
</evidence>
<evidence type="ECO:0000256" key="1">
    <source>
        <dbReference type="ARBA" id="ARBA00022723"/>
    </source>
</evidence>
<dbReference type="InterPro" id="IPR036264">
    <property type="entry name" value="Bact_exopeptidase_dim_dom"/>
</dbReference>
<proteinExistence type="predicted"/>
<dbReference type="PANTHER" id="PTHR43808">
    <property type="entry name" value="ACETYLORNITHINE DEACETYLASE"/>
    <property type="match status" value="1"/>
</dbReference>
<dbReference type="GO" id="GO:0008777">
    <property type="term" value="F:acetylornithine deacetylase activity"/>
    <property type="evidence" value="ECO:0007669"/>
    <property type="project" value="TreeGrafter"/>
</dbReference>
<evidence type="ECO:0000313" key="5">
    <source>
        <dbReference type="Proteomes" id="UP000229600"/>
    </source>
</evidence>
<dbReference type="Gene3D" id="3.40.630.10">
    <property type="entry name" value="Zn peptidases"/>
    <property type="match status" value="1"/>
</dbReference>
<dbReference type="SUPFAM" id="SSF55031">
    <property type="entry name" value="Bacterial exopeptidase dimerisation domain"/>
    <property type="match status" value="1"/>
</dbReference>
<accession>A0A2H0N3P7</accession>
<feature type="domain" description="Peptidase M20 dimerisation" evidence="3">
    <location>
        <begin position="165"/>
        <end position="267"/>
    </location>
</feature>
<dbReference type="InterPro" id="IPR002933">
    <property type="entry name" value="Peptidase_M20"/>
</dbReference>
<dbReference type="Pfam" id="PF01546">
    <property type="entry name" value="Peptidase_M20"/>
    <property type="match status" value="1"/>
</dbReference>
<dbReference type="EMBL" id="PCWN01000011">
    <property type="protein sequence ID" value="PIR03522.1"/>
    <property type="molecule type" value="Genomic_DNA"/>
</dbReference>
<keyword evidence="1" id="KW-0479">Metal-binding</keyword>
<evidence type="ECO:0000259" key="3">
    <source>
        <dbReference type="Pfam" id="PF07687"/>
    </source>
</evidence>
<dbReference type="Gene3D" id="3.30.70.360">
    <property type="match status" value="1"/>
</dbReference>
<sequence length="362" mass="40489">MEVAALAKKLIQFETTHEKPDQIQECLNFCKSYLDGFPVIIKEFVSEGIPSIVIQTKDTTDVDVLLLGHIDTIPGPDELFEGKEKDGKLYGRGSLDMKAFVATSLQVLRELLEEGYLGNIALAIVSDEELGGKNGANYLVNTIGYNAKVVLVPDDGERIENIVTETKHILHLEFFAKGKEAHGCQPWFGKNAILDLIKTYKNLETHFEECLSAKDEQWVNTINLGMIEGGVATNEVPSSAKMSVDIRFTKNTSKEQMIHFIEQSCEKDVHYKIRMEGFPTILEEEDPFLKSYAQLVIEEIGRPVTFLKSGGGTDGRYFAEKGMKVLVHQSNGGNCQAEDEYVEVDGLSRLVNIQKKFIVKNF</sequence>
<dbReference type="SUPFAM" id="SSF53187">
    <property type="entry name" value="Zn-dependent exopeptidases"/>
    <property type="match status" value="1"/>
</dbReference>
<name>A0A2H0N3P7_9BACT</name>
<dbReference type="Proteomes" id="UP000229600">
    <property type="component" value="Unassembled WGS sequence"/>
</dbReference>
<dbReference type="AlphaFoldDB" id="A0A2H0N3P7"/>
<keyword evidence="2" id="KW-0378">Hydrolase</keyword>
<organism evidence="4 5">
    <name type="scientific">Candidatus Magasanikbacteria bacterium CG11_big_fil_rev_8_21_14_0_20_39_34</name>
    <dbReference type="NCBI Taxonomy" id="1974653"/>
    <lineage>
        <taxon>Bacteria</taxon>
        <taxon>Candidatus Magasanikiibacteriota</taxon>
    </lineage>
</organism>